<feature type="domain" description="GmrSD restriction endonucleases N-terminal" evidence="1">
    <location>
        <begin position="13"/>
        <end position="341"/>
    </location>
</feature>
<protein>
    <recommendedName>
        <fullName evidence="1">GmrSD restriction endonucleases N-terminal domain-containing protein</fullName>
    </recommendedName>
</protein>
<reference evidence="2 3" key="1">
    <citation type="journal article" date="2012" name="Front. Microbiol.">
        <title>Draft Genome Sequence of the Virulent Strain 01-B526 of the Fish Pathogen Aeromonas salmonicida.</title>
        <authorList>
            <person name="Charette S.J."/>
            <person name="Brochu F."/>
            <person name="Boyle B."/>
            <person name="Filion G."/>
            <person name="Tanaka K.H."/>
            <person name="Derome N."/>
        </authorList>
    </citation>
    <scope>NUCLEOTIDE SEQUENCE [LARGE SCALE GENOMIC DNA]</scope>
    <source>
        <strain evidence="2 3">P11</strain>
    </source>
</reference>
<dbReference type="InterPro" id="IPR004919">
    <property type="entry name" value="GmrSD_N"/>
</dbReference>
<name>A0A1A6AYH0_9CLOT</name>
<dbReference type="Pfam" id="PF03235">
    <property type="entry name" value="GmrSD_N"/>
    <property type="match status" value="1"/>
</dbReference>
<comment type="caution">
    <text evidence="2">The sequence shown here is derived from an EMBL/GenBank/DDBJ whole genome shotgun (WGS) entry which is preliminary data.</text>
</comment>
<organism evidence="2 3">
    <name type="scientific">Clostridium ragsdalei P11</name>
    <dbReference type="NCBI Taxonomy" id="1353534"/>
    <lineage>
        <taxon>Bacteria</taxon>
        <taxon>Bacillati</taxon>
        <taxon>Bacillota</taxon>
        <taxon>Clostridia</taxon>
        <taxon>Eubacteriales</taxon>
        <taxon>Clostridiaceae</taxon>
        <taxon>Clostridium</taxon>
    </lineage>
</organism>
<sequence length="718" mass="83827">MDKKGIDFKEIVWNIEENKILLPDFQRKFVWTDEEQQKKIVASVLARMPIGSILLLDSKPNEYSSKAIGSRKTVDISKLQDRVKFLLDGQQRMTVLTNVFSNAIHDSCNKVSELISPSLKRRFFLRIPKWKKSKEEEDLFGVHELVFKYQHPDSEDPEFLTSNIMPFIEVETFLADDKSPINPKTELSTTLDEYCYTHNKDGYLIPLFLLIPLDNNKRKSVLRLKTIIHNIAFKIKDEIIDEFSNKISDFDKSKFIKEIFITEDMKNNVLNDNLSFEQLVTELADTWEEGLKSYLYACIGNISLNEITVSESQRGRAIDIYENLNRGGVSLSTFDLIMARVAIVSTDNFYERLVKNINKKRRYPIDVVPEVIKSRMKELLDKGKYNASVNIDCYNEDKNEIVSTYIDVFLNVLSLYCYNPEYKYEDFKIDNMKRDKILSLKPKQIDQNCEKVCTAIDRAMFFFQTRCGIRNIQEVNYSLLIVLVATVFMKDEWYTSVKMHKRLEALYWSVLFSGTYDKDQNVRMISSLQQIIKTERKECNEKWLNSLKDEVLNAKFFSNKEFLLMGDVNIERYPKAVIKNFFCQYLLAQTYTDMFSENKTINVFMDKVNELEAHHIIPLGSAKNIGQSAKQLRKKNNSIYNSPLNFVYITRESNKKILDDPLSEYVTKITKQAKSKLYITAFTQTSDEDKTKGILSDRFDSMQGDIKEHIEQLIDQSK</sequence>
<gene>
    <name evidence="2" type="ORF">CLRAG_09790</name>
</gene>
<dbReference type="PANTHER" id="PTHR37292:SF2">
    <property type="entry name" value="DUF262 DOMAIN-CONTAINING PROTEIN"/>
    <property type="match status" value="1"/>
</dbReference>
<dbReference type="PANTHER" id="PTHR37292">
    <property type="entry name" value="VNG6097C"/>
    <property type="match status" value="1"/>
</dbReference>
<dbReference type="AlphaFoldDB" id="A0A1A6AYH0"/>
<evidence type="ECO:0000259" key="1">
    <source>
        <dbReference type="Pfam" id="PF03235"/>
    </source>
</evidence>
<dbReference type="Proteomes" id="UP000093954">
    <property type="component" value="Unassembled WGS sequence"/>
</dbReference>
<evidence type="ECO:0000313" key="3">
    <source>
        <dbReference type="Proteomes" id="UP000093954"/>
    </source>
</evidence>
<evidence type="ECO:0000313" key="2">
    <source>
        <dbReference type="EMBL" id="OBR95141.1"/>
    </source>
</evidence>
<proteinExistence type="predicted"/>
<dbReference type="RefSeq" id="WP_065077349.1">
    <property type="nucleotide sequence ID" value="NZ_LROS01000010.1"/>
</dbReference>
<accession>A0A1A6AYH0</accession>
<dbReference type="PATRIC" id="fig|1353534.3.peg.996"/>
<dbReference type="EMBL" id="LROS01000010">
    <property type="protein sequence ID" value="OBR95141.1"/>
    <property type="molecule type" value="Genomic_DNA"/>
</dbReference>
<keyword evidence="3" id="KW-1185">Reference proteome</keyword>